<evidence type="ECO:0000256" key="2">
    <source>
        <dbReference type="ARBA" id="ARBA00005811"/>
    </source>
</evidence>
<dbReference type="RefSeq" id="WP_106524664.1">
    <property type="nucleotide sequence ID" value="NZ_PYGD01000010.1"/>
</dbReference>
<comment type="similarity">
    <text evidence="2 7">Belongs to the ExbD/TolR family.</text>
</comment>
<accession>A0A2P8CY03</accession>
<reference evidence="9 10" key="1">
    <citation type="submission" date="2018-03" db="EMBL/GenBank/DDBJ databases">
        <title>Genomic Encyclopedia of Type Strains, Phase III (KMG-III): the genomes of soil and plant-associated and newly described type strains.</title>
        <authorList>
            <person name="Whitman W."/>
        </authorList>
    </citation>
    <scope>NUCLEOTIDE SEQUENCE [LARGE SCALE GENOMIC DNA]</scope>
    <source>
        <strain evidence="9 10">CGMCC 1.12700</strain>
    </source>
</reference>
<comment type="subcellular location">
    <subcellularLocation>
        <location evidence="1">Cell membrane</location>
        <topology evidence="1">Single-pass membrane protein</topology>
    </subcellularLocation>
    <subcellularLocation>
        <location evidence="7">Cell membrane</location>
        <topology evidence="7">Single-pass type II membrane protein</topology>
    </subcellularLocation>
</comment>
<keyword evidence="3" id="KW-1003">Cell membrane</keyword>
<keyword evidence="7" id="KW-0653">Protein transport</keyword>
<dbReference type="GO" id="GO:0022857">
    <property type="term" value="F:transmembrane transporter activity"/>
    <property type="evidence" value="ECO:0007669"/>
    <property type="project" value="InterPro"/>
</dbReference>
<dbReference type="Proteomes" id="UP000240572">
    <property type="component" value="Unassembled WGS sequence"/>
</dbReference>
<dbReference type="GO" id="GO:0005886">
    <property type="term" value="C:plasma membrane"/>
    <property type="evidence" value="ECO:0007669"/>
    <property type="project" value="UniProtKB-SubCell"/>
</dbReference>
<dbReference type="PANTHER" id="PTHR30558:SF3">
    <property type="entry name" value="BIOPOLYMER TRANSPORT PROTEIN EXBD-RELATED"/>
    <property type="match status" value="1"/>
</dbReference>
<dbReference type="Pfam" id="PF02472">
    <property type="entry name" value="ExbD"/>
    <property type="match status" value="1"/>
</dbReference>
<dbReference type="EMBL" id="PYGD01000010">
    <property type="protein sequence ID" value="PSK89864.1"/>
    <property type="molecule type" value="Genomic_DNA"/>
</dbReference>
<organism evidence="9 10">
    <name type="scientific">Taibaiella chishuiensis</name>
    <dbReference type="NCBI Taxonomy" id="1434707"/>
    <lineage>
        <taxon>Bacteria</taxon>
        <taxon>Pseudomonadati</taxon>
        <taxon>Bacteroidota</taxon>
        <taxon>Chitinophagia</taxon>
        <taxon>Chitinophagales</taxon>
        <taxon>Chitinophagaceae</taxon>
        <taxon>Taibaiella</taxon>
    </lineage>
</organism>
<keyword evidence="7" id="KW-0813">Transport</keyword>
<evidence type="ECO:0000256" key="5">
    <source>
        <dbReference type="ARBA" id="ARBA00022989"/>
    </source>
</evidence>
<keyword evidence="6 8" id="KW-0472">Membrane</keyword>
<evidence type="ECO:0000256" key="8">
    <source>
        <dbReference type="SAM" id="Phobius"/>
    </source>
</evidence>
<evidence type="ECO:0000256" key="1">
    <source>
        <dbReference type="ARBA" id="ARBA00004162"/>
    </source>
</evidence>
<dbReference type="OrthoDB" id="952702at2"/>
<evidence type="ECO:0000256" key="6">
    <source>
        <dbReference type="ARBA" id="ARBA00023136"/>
    </source>
</evidence>
<name>A0A2P8CY03_9BACT</name>
<sequence length="171" mass="19375">MAELQVSRKGGKARATPRIDLTPMVDLGFLLITFFMMTTRMSEPKALDISMPYKPANEHEVTAFYASSAITLIPAGDHKVYYYEGLLDPALPMQSLQSTDEPALRRILQSKQQQIANRANVKERQLQVLIKPTEDATLNDIVSLLDEMQLLRVTYYAITDITTEERRLASR</sequence>
<comment type="caution">
    <text evidence="9">The sequence shown here is derived from an EMBL/GenBank/DDBJ whole genome shotgun (WGS) entry which is preliminary data.</text>
</comment>
<dbReference type="AlphaFoldDB" id="A0A2P8CY03"/>
<evidence type="ECO:0000256" key="7">
    <source>
        <dbReference type="RuleBase" id="RU003879"/>
    </source>
</evidence>
<keyword evidence="5 8" id="KW-1133">Transmembrane helix</keyword>
<proteinExistence type="inferred from homology"/>
<evidence type="ECO:0000313" key="9">
    <source>
        <dbReference type="EMBL" id="PSK89864.1"/>
    </source>
</evidence>
<feature type="transmembrane region" description="Helical" evidence="8">
    <location>
        <begin position="21"/>
        <end position="38"/>
    </location>
</feature>
<dbReference type="InterPro" id="IPR003400">
    <property type="entry name" value="ExbD"/>
</dbReference>
<protein>
    <submittedName>
        <fullName evidence="9">Biopolymer transport protein ExbD</fullName>
    </submittedName>
</protein>
<evidence type="ECO:0000256" key="4">
    <source>
        <dbReference type="ARBA" id="ARBA00022692"/>
    </source>
</evidence>
<keyword evidence="10" id="KW-1185">Reference proteome</keyword>
<keyword evidence="4 7" id="KW-0812">Transmembrane</keyword>
<gene>
    <name evidence="9" type="ORF">B0I18_110165</name>
</gene>
<evidence type="ECO:0000313" key="10">
    <source>
        <dbReference type="Proteomes" id="UP000240572"/>
    </source>
</evidence>
<dbReference type="PANTHER" id="PTHR30558">
    <property type="entry name" value="EXBD MEMBRANE COMPONENT OF PMF-DRIVEN MACROMOLECULE IMPORT SYSTEM"/>
    <property type="match status" value="1"/>
</dbReference>
<dbReference type="GO" id="GO:0015031">
    <property type="term" value="P:protein transport"/>
    <property type="evidence" value="ECO:0007669"/>
    <property type="project" value="UniProtKB-KW"/>
</dbReference>
<evidence type="ECO:0000256" key="3">
    <source>
        <dbReference type="ARBA" id="ARBA00022475"/>
    </source>
</evidence>